<evidence type="ECO:0000256" key="2">
    <source>
        <dbReference type="ARBA" id="ARBA00004555"/>
    </source>
</evidence>
<dbReference type="Gene3D" id="2.60.40.1230">
    <property type="match status" value="1"/>
</dbReference>
<evidence type="ECO:0000256" key="3">
    <source>
        <dbReference type="ARBA" id="ARBA00022448"/>
    </source>
</evidence>
<evidence type="ECO:0000313" key="9">
    <source>
        <dbReference type="Proteomes" id="UP000326759"/>
    </source>
</evidence>
<dbReference type="InterPro" id="IPR027422">
    <property type="entry name" value="GGA1-3"/>
</dbReference>
<dbReference type="InterPro" id="IPR008153">
    <property type="entry name" value="GAE_dom"/>
</dbReference>
<evidence type="ECO:0000256" key="6">
    <source>
        <dbReference type="SAM" id="MobiDB-lite"/>
    </source>
</evidence>
<dbReference type="InterPro" id="IPR013041">
    <property type="entry name" value="Clathrin_app_Ig-like_sf"/>
</dbReference>
<dbReference type="Pfam" id="PF02883">
    <property type="entry name" value="Alpha_adaptinC2"/>
    <property type="match status" value="1"/>
</dbReference>
<dbReference type="GO" id="GO:0034394">
    <property type="term" value="P:protein localization to cell surface"/>
    <property type="evidence" value="ECO:0007669"/>
    <property type="project" value="TreeGrafter"/>
</dbReference>
<feature type="domain" description="GAE" evidence="7">
    <location>
        <begin position="185"/>
        <end position="282"/>
    </location>
</feature>
<organism evidence="8 9">
    <name type="scientific">Armadillidium nasatum</name>
    <dbReference type="NCBI Taxonomy" id="96803"/>
    <lineage>
        <taxon>Eukaryota</taxon>
        <taxon>Metazoa</taxon>
        <taxon>Ecdysozoa</taxon>
        <taxon>Arthropoda</taxon>
        <taxon>Crustacea</taxon>
        <taxon>Multicrustacea</taxon>
        <taxon>Malacostraca</taxon>
        <taxon>Eumalacostraca</taxon>
        <taxon>Peracarida</taxon>
        <taxon>Isopoda</taxon>
        <taxon>Oniscidea</taxon>
        <taxon>Crinocheta</taxon>
        <taxon>Armadillidiidae</taxon>
        <taxon>Armadillidium</taxon>
    </lineage>
</organism>
<evidence type="ECO:0000256" key="5">
    <source>
        <dbReference type="ARBA" id="ARBA00023034"/>
    </source>
</evidence>
<dbReference type="AlphaFoldDB" id="A0A5N5TPW0"/>
<evidence type="ECO:0000256" key="1">
    <source>
        <dbReference type="ARBA" id="ARBA00004481"/>
    </source>
</evidence>
<comment type="caution">
    <text evidence="8">The sequence shown here is derived from an EMBL/GenBank/DDBJ whole genome shotgun (WGS) entry which is preliminary data.</text>
</comment>
<dbReference type="SUPFAM" id="SSF49348">
    <property type="entry name" value="Clathrin adaptor appendage domain"/>
    <property type="match status" value="1"/>
</dbReference>
<keyword evidence="9" id="KW-1185">Reference proteome</keyword>
<feature type="region of interest" description="Disordered" evidence="6">
    <location>
        <begin position="113"/>
        <end position="136"/>
    </location>
</feature>
<proteinExistence type="predicted"/>
<dbReference type="GO" id="GO:0006886">
    <property type="term" value="P:intracellular protein transport"/>
    <property type="evidence" value="ECO:0007669"/>
    <property type="project" value="InterPro"/>
</dbReference>
<dbReference type="OrthoDB" id="447025at2759"/>
<evidence type="ECO:0000256" key="4">
    <source>
        <dbReference type="ARBA" id="ARBA00022927"/>
    </source>
</evidence>
<keyword evidence="5" id="KW-0333">Golgi apparatus</keyword>
<keyword evidence="3" id="KW-0813">Transport</keyword>
<dbReference type="PROSITE" id="PS50180">
    <property type="entry name" value="GAE"/>
    <property type="match status" value="1"/>
</dbReference>
<dbReference type="GO" id="GO:0005802">
    <property type="term" value="C:trans-Golgi network"/>
    <property type="evidence" value="ECO:0007669"/>
    <property type="project" value="InterPro"/>
</dbReference>
<reference evidence="8 9" key="1">
    <citation type="journal article" date="2019" name="PLoS Biol.">
        <title>Sex chromosomes control vertical transmission of feminizing Wolbachia symbionts in an isopod.</title>
        <authorList>
            <person name="Becking T."/>
            <person name="Chebbi M.A."/>
            <person name="Giraud I."/>
            <person name="Moumen B."/>
            <person name="Laverre T."/>
            <person name="Caubet Y."/>
            <person name="Peccoud J."/>
            <person name="Gilbert C."/>
            <person name="Cordaux R."/>
        </authorList>
    </citation>
    <scope>NUCLEOTIDE SEQUENCE [LARGE SCALE GENOMIC DNA]</scope>
    <source>
        <strain evidence="8">ANa2</strain>
        <tissue evidence="8">Whole body excluding digestive tract and cuticle</tissue>
    </source>
</reference>
<evidence type="ECO:0000259" key="7">
    <source>
        <dbReference type="PROSITE" id="PS50180"/>
    </source>
</evidence>
<comment type="subcellular location">
    <subcellularLocation>
        <location evidence="1">Endosome membrane</location>
        <topology evidence="1">Peripheral membrane protein</topology>
    </subcellularLocation>
    <subcellularLocation>
        <location evidence="2">Golgi apparatus</location>
    </subcellularLocation>
</comment>
<dbReference type="GO" id="GO:0010008">
    <property type="term" value="C:endosome membrane"/>
    <property type="evidence" value="ECO:0007669"/>
    <property type="project" value="UniProtKB-SubCell"/>
</dbReference>
<dbReference type="Proteomes" id="UP000326759">
    <property type="component" value="Unassembled WGS sequence"/>
</dbReference>
<dbReference type="EMBL" id="SEYY01000044">
    <property type="protein sequence ID" value="KAB7508141.1"/>
    <property type="molecule type" value="Genomic_DNA"/>
</dbReference>
<sequence>MKPLKIEESPKPLLNDLDLLGSNLLRESLPSNIDPIGSQFRLQEKVSLNEMKQKAVLDSSAKNTDFLVSSQDGSQSSFESSLSPSVSKIDLISNIGVSPGNFSQLNNEEIKTKISSSSSSSSSSSNEKSSEPSNISQDFSSLSLLLNEEKLNSNTEKSKLLSNIQLCEVKPLNNINVTLEEIKPGKQSSLSLMESNGLSVILHFTDNKPREDVSIIVVSVTSRNPRPVSNYVLQAVGPKGCKVRLQPPSSTTLAEYSPFLPPPAITQIMLIANPNQVIFFFI</sequence>
<accession>A0A5N5TPW0</accession>
<evidence type="ECO:0000313" key="8">
    <source>
        <dbReference type="EMBL" id="KAB7508141.1"/>
    </source>
</evidence>
<dbReference type="InterPro" id="IPR008152">
    <property type="entry name" value="Clathrin_a/b/g-adaptin_app_Ig"/>
</dbReference>
<dbReference type="SMART" id="SM00809">
    <property type="entry name" value="Alpha_adaptinC2"/>
    <property type="match status" value="1"/>
</dbReference>
<gene>
    <name evidence="8" type="primary">GGA3</name>
    <name evidence="8" type="ORF">Anas_10317</name>
</gene>
<dbReference type="GO" id="GO:0031267">
    <property type="term" value="F:small GTPase binding"/>
    <property type="evidence" value="ECO:0007669"/>
    <property type="project" value="InterPro"/>
</dbReference>
<name>A0A5N5TPW0_9CRUS</name>
<keyword evidence="4" id="KW-0653">Protein transport</keyword>
<dbReference type="GO" id="GO:0006893">
    <property type="term" value="P:Golgi to plasma membrane transport"/>
    <property type="evidence" value="ECO:0007669"/>
    <property type="project" value="TreeGrafter"/>
</dbReference>
<dbReference type="PANTHER" id="PTHR45905:SF1">
    <property type="entry name" value="GOLGI-LOCALIZED, GAMMA-ADAPTIN EAR CONTAINING, ARF BINDING PROTEIN"/>
    <property type="match status" value="1"/>
</dbReference>
<dbReference type="PANTHER" id="PTHR45905">
    <property type="entry name" value="GOLGI-LOCALIZED, GAMMA-ADAPTIN EAR CONTAINING, ARF BINDING PROTEIN"/>
    <property type="match status" value="1"/>
</dbReference>
<protein>
    <submittedName>
        <fullName evidence="8">ADP-ribosylation factor-binding protein GGA3</fullName>
    </submittedName>
</protein>